<proteinExistence type="predicted"/>
<protein>
    <submittedName>
        <fullName evidence="2">Uncharacterized protein</fullName>
    </submittedName>
</protein>
<reference evidence="2" key="1">
    <citation type="submission" date="2014-09" db="EMBL/GenBank/DDBJ databases">
        <authorList>
            <person name="Magalhaes I.L.F."/>
            <person name="Oliveira U."/>
            <person name="Santos F.R."/>
            <person name="Vidigal T.H.D.A."/>
            <person name="Brescovit A.D."/>
            <person name="Santos A.J."/>
        </authorList>
    </citation>
    <scope>NUCLEOTIDE SEQUENCE</scope>
    <source>
        <tissue evidence="2">Shoot tissue taken approximately 20 cm above the soil surface</tissue>
    </source>
</reference>
<feature type="region of interest" description="Disordered" evidence="1">
    <location>
        <begin position="1"/>
        <end position="28"/>
    </location>
</feature>
<sequence length="28" mass="3112">MITSRNTKPSTMVKPANKTKIPKKGKEP</sequence>
<feature type="compositionally biased region" description="Polar residues" evidence="1">
    <location>
        <begin position="1"/>
        <end position="10"/>
    </location>
</feature>
<dbReference type="EMBL" id="GBRH01199705">
    <property type="protein sequence ID" value="JAD98190.1"/>
    <property type="molecule type" value="Transcribed_RNA"/>
</dbReference>
<dbReference type="AlphaFoldDB" id="A0A0A9EK25"/>
<evidence type="ECO:0000256" key="1">
    <source>
        <dbReference type="SAM" id="MobiDB-lite"/>
    </source>
</evidence>
<name>A0A0A9EK25_ARUDO</name>
<organism evidence="2">
    <name type="scientific">Arundo donax</name>
    <name type="common">Giant reed</name>
    <name type="synonym">Donax arundinaceus</name>
    <dbReference type="NCBI Taxonomy" id="35708"/>
    <lineage>
        <taxon>Eukaryota</taxon>
        <taxon>Viridiplantae</taxon>
        <taxon>Streptophyta</taxon>
        <taxon>Embryophyta</taxon>
        <taxon>Tracheophyta</taxon>
        <taxon>Spermatophyta</taxon>
        <taxon>Magnoliopsida</taxon>
        <taxon>Liliopsida</taxon>
        <taxon>Poales</taxon>
        <taxon>Poaceae</taxon>
        <taxon>PACMAD clade</taxon>
        <taxon>Arundinoideae</taxon>
        <taxon>Arundineae</taxon>
        <taxon>Arundo</taxon>
    </lineage>
</organism>
<accession>A0A0A9EK25</accession>
<reference evidence="2" key="2">
    <citation type="journal article" date="2015" name="Data Brief">
        <title>Shoot transcriptome of the giant reed, Arundo donax.</title>
        <authorList>
            <person name="Barrero R.A."/>
            <person name="Guerrero F.D."/>
            <person name="Moolhuijzen P."/>
            <person name="Goolsby J.A."/>
            <person name="Tidwell J."/>
            <person name="Bellgard S.E."/>
            <person name="Bellgard M.I."/>
        </authorList>
    </citation>
    <scope>NUCLEOTIDE SEQUENCE</scope>
    <source>
        <tissue evidence="2">Shoot tissue taken approximately 20 cm above the soil surface</tissue>
    </source>
</reference>
<evidence type="ECO:0000313" key="2">
    <source>
        <dbReference type="EMBL" id="JAD98190.1"/>
    </source>
</evidence>